<dbReference type="SMART" id="SM00867">
    <property type="entry name" value="YceI"/>
    <property type="match status" value="1"/>
</dbReference>
<dbReference type="PANTHER" id="PTHR34406">
    <property type="entry name" value="PROTEIN YCEI"/>
    <property type="match status" value="1"/>
</dbReference>
<dbReference type="SUPFAM" id="SSF101874">
    <property type="entry name" value="YceI-like"/>
    <property type="match status" value="1"/>
</dbReference>
<name>A0A1I6FP38_9FLAO</name>
<evidence type="ECO:0000313" key="4">
    <source>
        <dbReference type="Proteomes" id="UP000199534"/>
    </source>
</evidence>
<evidence type="ECO:0000259" key="2">
    <source>
        <dbReference type="SMART" id="SM00867"/>
    </source>
</evidence>
<feature type="domain" description="Lipid/polyisoprenoid-binding YceI-like" evidence="2">
    <location>
        <begin position="28"/>
        <end position="193"/>
    </location>
</feature>
<gene>
    <name evidence="3" type="ORF">SAMN04490243_0333</name>
</gene>
<dbReference type="Proteomes" id="UP000199534">
    <property type="component" value="Unassembled WGS sequence"/>
</dbReference>
<dbReference type="InterPro" id="IPR036761">
    <property type="entry name" value="TTHA0802/YceI-like_sf"/>
</dbReference>
<evidence type="ECO:0000313" key="3">
    <source>
        <dbReference type="EMBL" id="SFR31712.1"/>
    </source>
</evidence>
<dbReference type="STRING" id="400055.SAMN04490243_0333"/>
<protein>
    <submittedName>
        <fullName evidence="3">Polyisoprenoid-binding protein YceI</fullName>
    </submittedName>
</protein>
<keyword evidence="4" id="KW-1185">Reference proteome</keyword>
<keyword evidence="1" id="KW-0732">Signal</keyword>
<feature type="signal peptide" evidence="1">
    <location>
        <begin position="1"/>
        <end position="20"/>
    </location>
</feature>
<proteinExistence type="predicted"/>
<sequence>MKKQVAFLALALAFSTAAQATEPIEKETKTVNAEKSTVTWKAYKVTGSHTGTVDLNSGALMFEDGALVGGEFSVNMTTLTATDLEGDSRAKLVGHLKSDDFFSVEKYNESTLVFTGIKSTGKNSYEVTGDLTIKGITKPVTFDLSVYGSKATATLKVDRAAYDVRYGSGSFFDNLGDKTIYDEFDLVVDLEWDPAS</sequence>
<dbReference type="Gene3D" id="2.40.128.110">
    <property type="entry name" value="Lipid/polyisoprenoid-binding, YceI-like"/>
    <property type="match status" value="1"/>
</dbReference>
<evidence type="ECO:0000256" key="1">
    <source>
        <dbReference type="SAM" id="SignalP"/>
    </source>
</evidence>
<dbReference type="AlphaFoldDB" id="A0A1I6FP38"/>
<dbReference type="InterPro" id="IPR007372">
    <property type="entry name" value="Lipid/polyisoprenoid-bd_YceI"/>
</dbReference>
<dbReference type="PANTHER" id="PTHR34406:SF1">
    <property type="entry name" value="PROTEIN YCEI"/>
    <property type="match status" value="1"/>
</dbReference>
<accession>A0A1I6FP38</accession>
<dbReference type="RefSeq" id="WP_092980159.1">
    <property type="nucleotide sequence ID" value="NZ_FOYQ01000001.1"/>
</dbReference>
<dbReference type="Pfam" id="PF04264">
    <property type="entry name" value="YceI"/>
    <property type="match status" value="1"/>
</dbReference>
<feature type="chain" id="PRO_5011561676" evidence="1">
    <location>
        <begin position="21"/>
        <end position="196"/>
    </location>
</feature>
<dbReference type="OrthoDB" id="951410at2"/>
<reference evidence="3 4" key="1">
    <citation type="submission" date="2016-10" db="EMBL/GenBank/DDBJ databases">
        <authorList>
            <person name="de Groot N.N."/>
        </authorList>
    </citation>
    <scope>NUCLEOTIDE SEQUENCE [LARGE SCALE GENOMIC DNA]</scope>
    <source>
        <strain evidence="3 4">DSM 21019</strain>
    </source>
</reference>
<organism evidence="3 4">
    <name type="scientific">Robiginitalea myxolifaciens</name>
    <dbReference type="NCBI Taxonomy" id="400055"/>
    <lineage>
        <taxon>Bacteria</taxon>
        <taxon>Pseudomonadati</taxon>
        <taxon>Bacteroidota</taxon>
        <taxon>Flavobacteriia</taxon>
        <taxon>Flavobacteriales</taxon>
        <taxon>Flavobacteriaceae</taxon>
        <taxon>Robiginitalea</taxon>
    </lineage>
</organism>
<dbReference type="EMBL" id="FOYQ01000001">
    <property type="protein sequence ID" value="SFR31712.1"/>
    <property type="molecule type" value="Genomic_DNA"/>
</dbReference>